<dbReference type="RefSeq" id="XP_020119350.1">
    <property type="nucleotide sequence ID" value="XM_020267965.1"/>
</dbReference>
<reference evidence="1 2" key="1">
    <citation type="submission" date="2015-06" db="EMBL/GenBank/DDBJ databases">
        <title>Talaromyces atroroseus IBT 11181 draft genome.</title>
        <authorList>
            <person name="Rasmussen K.B."/>
            <person name="Rasmussen S."/>
            <person name="Petersen B."/>
            <person name="Sicheritz-Ponten T."/>
            <person name="Mortensen U.H."/>
            <person name="Thrane U."/>
        </authorList>
    </citation>
    <scope>NUCLEOTIDE SEQUENCE [LARGE SCALE GENOMIC DNA]</scope>
    <source>
        <strain evidence="1 2">IBT 11181</strain>
    </source>
</reference>
<dbReference type="EMBL" id="LFMY01000008">
    <property type="protein sequence ID" value="OKL59229.1"/>
    <property type="molecule type" value="Genomic_DNA"/>
</dbReference>
<accession>A0A225AUF6</accession>
<sequence>MNNTVQEPFRLMDLPPELRNMIYRLAVVRKTGKCYTLVPPALAQVSKDIRTEVLPIFYGENSFYIHMDIDVIEYEEGIFPIRTDDDSKLEEFLDMCSCLAATGGLKFIKVLSMNYSEPVFEDMSNFLLGFKFIGESSTRQKYRDRIGDDNLDWSNRLAVVKAFETTLKESAGEFLGQLKAHVPVSDVIRALFAVAKHCHCANKYVELSWDYGH</sequence>
<evidence type="ECO:0000313" key="1">
    <source>
        <dbReference type="EMBL" id="OKL59229.1"/>
    </source>
</evidence>
<dbReference type="PANTHER" id="PTHR42085:SF2">
    <property type="entry name" value="F-BOX DOMAIN-CONTAINING PROTEIN"/>
    <property type="match status" value="1"/>
</dbReference>
<evidence type="ECO:0008006" key="3">
    <source>
        <dbReference type="Google" id="ProtNLM"/>
    </source>
</evidence>
<dbReference type="GeneID" id="31005425"/>
<proteinExistence type="predicted"/>
<dbReference type="STRING" id="1441469.A0A225AUF6"/>
<dbReference type="PANTHER" id="PTHR42085">
    <property type="entry name" value="F-BOX DOMAIN-CONTAINING PROTEIN"/>
    <property type="match status" value="1"/>
</dbReference>
<evidence type="ECO:0000313" key="2">
    <source>
        <dbReference type="Proteomes" id="UP000214365"/>
    </source>
</evidence>
<name>A0A225AUF6_TALAT</name>
<keyword evidence="2" id="KW-1185">Reference proteome</keyword>
<comment type="caution">
    <text evidence="1">The sequence shown here is derived from an EMBL/GenBank/DDBJ whole genome shotgun (WGS) entry which is preliminary data.</text>
</comment>
<organism evidence="1 2">
    <name type="scientific">Talaromyces atroroseus</name>
    <dbReference type="NCBI Taxonomy" id="1441469"/>
    <lineage>
        <taxon>Eukaryota</taxon>
        <taxon>Fungi</taxon>
        <taxon>Dikarya</taxon>
        <taxon>Ascomycota</taxon>
        <taxon>Pezizomycotina</taxon>
        <taxon>Eurotiomycetes</taxon>
        <taxon>Eurotiomycetidae</taxon>
        <taxon>Eurotiales</taxon>
        <taxon>Trichocomaceae</taxon>
        <taxon>Talaromyces</taxon>
        <taxon>Talaromyces sect. Trachyspermi</taxon>
    </lineage>
</organism>
<dbReference type="OrthoDB" id="62952at2759"/>
<dbReference type="Proteomes" id="UP000214365">
    <property type="component" value="Unassembled WGS sequence"/>
</dbReference>
<protein>
    <recommendedName>
        <fullName evidence="3">F-box domain-containing protein</fullName>
    </recommendedName>
</protein>
<dbReference type="InterPro" id="IPR038883">
    <property type="entry name" value="AN11006-like"/>
</dbReference>
<gene>
    <name evidence="1" type="ORF">UA08_05669</name>
</gene>
<dbReference type="AlphaFoldDB" id="A0A225AUF6"/>